<organism evidence="2">
    <name type="scientific">marine metagenome</name>
    <dbReference type="NCBI Taxonomy" id="408172"/>
    <lineage>
        <taxon>unclassified sequences</taxon>
        <taxon>metagenomes</taxon>
        <taxon>ecological metagenomes</taxon>
    </lineage>
</organism>
<evidence type="ECO:0000256" key="1">
    <source>
        <dbReference type="SAM" id="Phobius"/>
    </source>
</evidence>
<gene>
    <name evidence="2" type="ORF">METZ01_LOCUS39933</name>
</gene>
<proteinExistence type="predicted"/>
<evidence type="ECO:0000313" key="2">
    <source>
        <dbReference type="EMBL" id="SUZ87079.1"/>
    </source>
</evidence>
<keyword evidence="1" id="KW-0472">Membrane</keyword>
<dbReference type="EMBL" id="UINC01001708">
    <property type="protein sequence ID" value="SUZ87079.1"/>
    <property type="molecule type" value="Genomic_DNA"/>
</dbReference>
<reference evidence="2" key="1">
    <citation type="submission" date="2018-05" db="EMBL/GenBank/DDBJ databases">
        <authorList>
            <person name="Lanie J.A."/>
            <person name="Ng W.-L."/>
            <person name="Kazmierczak K.M."/>
            <person name="Andrzejewski T.M."/>
            <person name="Davidsen T.M."/>
            <person name="Wayne K.J."/>
            <person name="Tettelin H."/>
            <person name="Glass J.I."/>
            <person name="Rusch D."/>
            <person name="Podicherti R."/>
            <person name="Tsui H.-C.T."/>
            <person name="Winkler M.E."/>
        </authorList>
    </citation>
    <scope>NUCLEOTIDE SEQUENCE</scope>
</reference>
<protein>
    <recommendedName>
        <fullName evidence="3">RanBP2-type domain-containing protein</fullName>
    </recommendedName>
</protein>
<name>A0A381R8D1_9ZZZZ</name>
<sequence>MGYSLLLISIIIIILIIMVVLVGVQRLKNDPYKDLSLDEWNCPECGFLVQVGSKCIYCGYIHNSK</sequence>
<dbReference type="AlphaFoldDB" id="A0A381R8D1"/>
<keyword evidence="1" id="KW-0812">Transmembrane</keyword>
<accession>A0A381R8D1</accession>
<evidence type="ECO:0008006" key="3">
    <source>
        <dbReference type="Google" id="ProtNLM"/>
    </source>
</evidence>
<feature type="transmembrane region" description="Helical" evidence="1">
    <location>
        <begin position="6"/>
        <end position="24"/>
    </location>
</feature>
<keyword evidence="1" id="KW-1133">Transmembrane helix</keyword>